<evidence type="ECO:0000313" key="2">
    <source>
        <dbReference type="Proteomes" id="UP000230069"/>
    </source>
</evidence>
<protein>
    <submittedName>
        <fullName evidence="1">Uncharacterized protein</fullName>
    </submittedName>
</protein>
<evidence type="ECO:0000313" key="1">
    <source>
        <dbReference type="EMBL" id="PIA55558.1"/>
    </source>
</evidence>
<dbReference type="EMBL" id="KZ305024">
    <property type="protein sequence ID" value="PIA55558.1"/>
    <property type="molecule type" value="Genomic_DNA"/>
</dbReference>
<dbReference type="AlphaFoldDB" id="A0A2G5EIH3"/>
<proteinExistence type="predicted"/>
<accession>A0A2G5EIH3</accession>
<reference evidence="1 2" key="1">
    <citation type="submission" date="2017-09" db="EMBL/GenBank/DDBJ databases">
        <title>WGS assembly of Aquilegia coerulea Goldsmith.</title>
        <authorList>
            <person name="Hodges S."/>
            <person name="Kramer E."/>
            <person name="Nordborg M."/>
            <person name="Tomkins J."/>
            <person name="Borevitz J."/>
            <person name="Derieg N."/>
            <person name="Yan J."/>
            <person name="Mihaltcheva S."/>
            <person name="Hayes R.D."/>
            <person name="Rokhsar D."/>
        </authorList>
    </citation>
    <scope>NUCLEOTIDE SEQUENCE [LARGE SCALE GENOMIC DNA]</scope>
    <source>
        <strain evidence="2">cv. Goldsmith</strain>
    </source>
</reference>
<name>A0A2G5EIH3_AQUCA</name>
<dbReference type="OrthoDB" id="2507073at2759"/>
<dbReference type="InParanoid" id="A0A2G5EIH3"/>
<keyword evidence="2" id="KW-1185">Reference proteome</keyword>
<organism evidence="1 2">
    <name type="scientific">Aquilegia coerulea</name>
    <name type="common">Rocky mountain columbine</name>
    <dbReference type="NCBI Taxonomy" id="218851"/>
    <lineage>
        <taxon>Eukaryota</taxon>
        <taxon>Viridiplantae</taxon>
        <taxon>Streptophyta</taxon>
        <taxon>Embryophyta</taxon>
        <taxon>Tracheophyta</taxon>
        <taxon>Spermatophyta</taxon>
        <taxon>Magnoliopsida</taxon>
        <taxon>Ranunculales</taxon>
        <taxon>Ranunculaceae</taxon>
        <taxon>Thalictroideae</taxon>
        <taxon>Aquilegia</taxon>
    </lineage>
</organism>
<gene>
    <name evidence="1" type="ORF">AQUCO_00700097v1</name>
</gene>
<dbReference type="Proteomes" id="UP000230069">
    <property type="component" value="Unassembled WGS sequence"/>
</dbReference>
<sequence length="75" mass="8971">MIVDDEQDIDIEDWSNDDSYCRVPDPIVVPPNRMMYIAGMVQRRRFLESRETHVQLKNDLKEHIWQMYGAGKLDF</sequence>